<dbReference type="KEGG" id="nfl:COO91_07663"/>
<dbReference type="AlphaFoldDB" id="A0A2K8T1W9"/>
<dbReference type="SUPFAM" id="SSF53335">
    <property type="entry name" value="S-adenosyl-L-methionine-dependent methyltransferases"/>
    <property type="match status" value="1"/>
</dbReference>
<protein>
    <submittedName>
        <fullName evidence="1">Cephalosporin hydroxylase</fullName>
    </submittedName>
</protein>
<reference evidence="1 2" key="1">
    <citation type="submission" date="2017-11" db="EMBL/GenBank/DDBJ databases">
        <title>Complete genome of a free-living desiccation-tolerant cyanobacterium and its photosynthetic adaptation to extreme terrestrial habitat.</title>
        <authorList>
            <person name="Shang J."/>
        </authorList>
    </citation>
    <scope>NUCLEOTIDE SEQUENCE [LARGE SCALE GENOMIC DNA]</scope>
    <source>
        <strain evidence="1 2">CCNUN1</strain>
    </source>
</reference>
<proteinExistence type="predicted"/>
<accession>A0A2K8T1W9</accession>
<name>A0A2K8T1W9_9NOSO</name>
<dbReference type="RefSeq" id="WP_100901983.1">
    <property type="nucleotide sequence ID" value="NZ_CAWNNC010000001.1"/>
</dbReference>
<sequence length="292" mass="33985">MLVAKKSTPFFQKLQHQIMSFLYRNDLQKLLPLYSSKWNPHLFGQHYQEHFAPLRNKNLKILEIGVGGYEDPYSGGDSLRMWKQYFPNSMIYGMDIVDKKVLEEDRIKIFQGSQDDEIFLNKVVAETGKFDIIIDDGSHRNDHVIKTFKILFPELNNGGIYVVEDTHTSYIPSYENWSNFCKDDVAPHWTEYGGSLDLYDQKTMMNFFKRLVDCLSHQEFLHPGYTPNYFDKHIVGIHFYRNQVFIYKGDNTAPGNVVENNTLRPEFLKEIGINSLADLGLEFTAIDDPTTL</sequence>
<organism evidence="1 2">
    <name type="scientific">Nostoc flagelliforme CCNUN1</name>
    <dbReference type="NCBI Taxonomy" id="2038116"/>
    <lineage>
        <taxon>Bacteria</taxon>
        <taxon>Bacillati</taxon>
        <taxon>Cyanobacteriota</taxon>
        <taxon>Cyanophyceae</taxon>
        <taxon>Nostocales</taxon>
        <taxon>Nostocaceae</taxon>
        <taxon>Nostoc</taxon>
    </lineage>
</organism>
<evidence type="ECO:0000313" key="2">
    <source>
        <dbReference type="Proteomes" id="UP000232003"/>
    </source>
</evidence>
<dbReference type="EMBL" id="CP024785">
    <property type="protein sequence ID" value="AUB41613.1"/>
    <property type="molecule type" value="Genomic_DNA"/>
</dbReference>
<keyword evidence="2" id="KW-1185">Reference proteome</keyword>
<dbReference type="Gene3D" id="3.40.50.150">
    <property type="entry name" value="Vaccinia Virus protein VP39"/>
    <property type="match status" value="1"/>
</dbReference>
<dbReference type="OrthoDB" id="9801954at2"/>
<evidence type="ECO:0000313" key="1">
    <source>
        <dbReference type="EMBL" id="AUB41613.1"/>
    </source>
</evidence>
<dbReference type="Proteomes" id="UP000232003">
    <property type="component" value="Chromosome"/>
</dbReference>
<dbReference type="InterPro" id="IPR029063">
    <property type="entry name" value="SAM-dependent_MTases_sf"/>
</dbReference>
<gene>
    <name evidence="1" type="ORF">COO91_07663</name>
</gene>